<reference evidence="1 2" key="1">
    <citation type="journal article" date="2024" name="G3 (Bethesda)">
        <title>Genome assembly of Hibiscus sabdariffa L. provides insights into metabolisms of medicinal natural products.</title>
        <authorList>
            <person name="Kim T."/>
        </authorList>
    </citation>
    <scope>NUCLEOTIDE SEQUENCE [LARGE SCALE GENOMIC DNA]</scope>
    <source>
        <strain evidence="1">TK-2024</strain>
        <tissue evidence="1">Old leaves</tissue>
    </source>
</reference>
<evidence type="ECO:0000313" key="2">
    <source>
        <dbReference type="Proteomes" id="UP001396334"/>
    </source>
</evidence>
<protein>
    <submittedName>
        <fullName evidence="1">Uncharacterized protein</fullName>
    </submittedName>
</protein>
<dbReference type="Proteomes" id="UP001396334">
    <property type="component" value="Unassembled WGS sequence"/>
</dbReference>
<name>A0ABR2RW39_9ROSI</name>
<organism evidence="1 2">
    <name type="scientific">Hibiscus sabdariffa</name>
    <name type="common">roselle</name>
    <dbReference type="NCBI Taxonomy" id="183260"/>
    <lineage>
        <taxon>Eukaryota</taxon>
        <taxon>Viridiplantae</taxon>
        <taxon>Streptophyta</taxon>
        <taxon>Embryophyta</taxon>
        <taxon>Tracheophyta</taxon>
        <taxon>Spermatophyta</taxon>
        <taxon>Magnoliopsida</taxon>
        <taxon>eudicotyledons</taxon>
        <taxon>Gunneridae</taxon>
        <taxon>Pentapetalae</taxon>
        <taxon>rosids</taxon>
        <taxon>malvids</taxon>
        <taxon>Malvales</taxon>
        <taxon>Malvaceae</taxon>
        <taxon>Malvoideae</taxon>
        <taxon>Hibiscus</taxon>
    </lineage>
</organism>
<accession>A0ABR2RW39</accession>
<evidence type="ECO:0000313" key="1">
    <source>
        <dbReference type="EMBL" id="KAK9017202.1"/>
    </source>
</evidence>
<comment type="caution">
    <text evidence="1">The sequence shown here is derived from an EMBL/GenBank/DDBJ whole genome shotgun (WGS) entry which is preliminary data.</text>
</comment>
<dbReference type="EMBL" id="JBBPBN010000020">
    <property type="protein sequence ID" value="KAK9017202.1"/>
    <property type="molecule type" value="Genomic_DNA"/>
</dbReference>
<proteinExistence type="predicted"/>
<gene>
    <name evidence="1" type="ORF">V6N11_079684</name>
</gene>
<sequence>MAQQQQQNPRLKLGTQGPEKEKGILHFKMVKTGLANKIEEQRLMVESLIETKRDAVGTVASLEHLKMRMDELMDNLNSGIDESQILRALETLLMLELDYDSRTLRFMVTLKFCVCFFLITSI</sequence>
<keyword evidence="2" id="KW-1185">Reference proteome</keyword>